<dbReference type="Proteomes" id="UP000250918">
    <property type="component" value="Unassembled WGS sequence"/>
</dbReference>
<feature type="domain" description="Type II secretion system protein GspF" evidence="9">
    <location>
        <begin position="275"/>
        <end position="394"/>
    </location>
</feature>
<dbReference type="AlphaFoldDB" id="A0A855XDG3"/>
<evidence type="ECO:0000256" key="4">
    <source>
        <dbReference type="ARBA" id="ARBA00022519"/>
    </source>
</evidence>
<dbReference type="InterPro" id="IPR042094">
    <property type="entry name" value="T2SS_GspF_sf"/>
</dbReference>
<evidence type="ECO:0000256" key="3">
    <source>
        <dbReference type="ARBA" id="ARBA00022475"/>
    </source>
</evidence>
<dbReference type="Pfam" id="PF00482">
    <property type="entry name" value="T2SSF"/>
    <property type="match status" value="2"/>
</dbReference>
<reference evidence="10 11" key="1">
    <citation type="journal article" date="2018" name="ISME J.">
        <title>A methanotrophic archaeon couples anaerobic oxidation of methane to Fe(III) reduction.</title>
        <authorList>
            <person name="Cai C."/>
            <person name="Leu A.O."/>
            <person name="Xie G.J."/>
            <person name="Guo J."/>
            <person name="Feng Y."/>
            <person name="Zhao J.X."/>
            <person name="Tyson G.W."/>
            <person name="Yuan Z."/>
            <person name="Hu S."/>
        </authorList>
    </citation>
    <scope>NUCLEOTIDE SEQUENCE [LARGE SCALE GENOMIC DNA]</scope>
    <source>
        <strain evidence="10">FeB_12</strain>
    </source>
</reference>
<evidence type="ECO:0000313" key="11">
    <source>
        <dbReference type="Proteomes" id="UP000250918"/>
    </source>
</evidence>
<dbReference type="PRINTS" id="PR00812">
    <property type="entry name" value="BCTERIALGSPF"/>
</dbReference>
<dbReference type="InterPro" id="IPR018076">
    <property type="entry name" value="T2SS_GspF_dom"/>
</dbReference>
<evidence type="ECO:0000256" key="8">
    <source>
        <dbReference type="SAM" id="Phobius"/>
    </source>
</evidence>
<dbReference type="InterPro" id="IPR003004">
    <property type="entry name" value="GspF/PilC"/>
</dbReference>
<proteinExistence type="inferred from homology"/>
<feature type="domain" description="Type II secretion system protein GspF" evidence="9">
    <location>
        <begin position="69"/>
        <end position="192"/>
    </location>
</feature>
<protein>
    <recommendedName>
        <fullName evidence="9">Type II secretion system protein GspF domain-containing protein</fullName>
    </recommendedName>
</protein>
<comment type="caution">
    <text evidence="10">The sequence shown here is derived from an EMBL/GenBank/DDBJ whole genome shotgun (WGS) entry which is preliminary data.</text>
</comment>
<keyword evidence="6 8" id="KW-1133">Transmembrane helix</keyword>
<dbReference type="EMBL" id="PQAP01000001">
    <property type="protein sequence ID" value="PWB76456.1"/>
    <property type="molecule type" value="Genomic_DNA"/>
</dbReference>
<feature type="transmembrane region" description="Helical" evidence="8">
    <location>
        <begin position="221"/>
        <end position="241"/>
    </location>
</feature>
<evidence type="ECO:0000259" key="9">
    <source>
        <dbReference type="Pfam" id="PF00482"/>
    </source>
</evidence>
<comment type="subcellular location">
    <subcellularLocation>
        <location evidence="1">Cell inner membrane</location>
        <topology evidence="1">Multi-pass membrane protein</topology>
    </subcellularLocation>
</comment>
<dbReference type="FunFam" id="1.20.81.30:FF:000001">
    <property type="entry name" value="Type II secretion system protein F"/>
    <property type="match status" value="1"/>
</dbReference>
<keyword evidence="4" id="KW-0997">Cell inner membrane</keyword>
<keyword evidence="7 8" id="KW-0472">Membrane</keyword>
<keyword evidence="5 8" id="KW-0812">Transmembrane</keyword>
<evidence type="ECO:0000256" key="6">
    <source>
        <dbReference type="ARBA" id="ARBA00022989"/>
    </source>
</evidence>
<dbReference type="Gene3D" id="1.20.81.30">
    <property type="entry name" value="Type II secretion system (T2SS), domain F"/>
    <property type="match status" value="2"/>
</dbReference>
<gene>
    <name evidence="10" type="ORF">C3F09_00365</name>
</gene>
<keyword evidence="3" id="KW-1003">Cell membrane</keyword>
<feature type="transmembrane region" description="Helical" evidence="8">
    <location>
        <begin position="173"/>
        <end position="201"/>
    </location>
</feature>
<comment type="similarity">
    <text evidence="2">Belongs to the GSP F family.</text>
</comment>
<feature type="transmembrane region" description="Helical" evidence="8">
    <location>
        <begin position="375"/>
        <end position="396"/>
    </location>
</feature>
<accession>A0A855XDG3</accession>
<evidence type="ECO:0000256" key="5">
    <source>
        <dbReference type="ARBA" id="ARBA00022692"/>
    </source>
</evidence>
<evidence type="ECO:0000256" key="7">
    <source>
        <dbReference type="ARBA" id="ARBA00023136"/>
    </source>
</evidence>
<dbReference type="PANTHER" id="PTHR30012">
    <property type="entry name" value="GENERAL SECRETION PATHWAY PROTEIN"/>
    <property type="match status" value="1"/>
</dbReference>
<dbReference type="PANTHER" id="PTHR30012:SF4">
    <property type="entry name" value="MSHA BIOGENESIS PROTEIN MSHG"/>
    <property type="match status" value="1"/>
</dbReference>
<dbReference type="GO" id="GO:0005886">
    <property type="term" value="C:plasma membrane"/>
    <property type="evidence" value="ECO:0007669"/>
    <property type="project" value="UniProtKB-SubCell"/>
</dbReference>
<evidence type="ECO:0000256" key="1">
    <source>
        <dbReference type="ARBA" id="ARBA00004429"/>
    </source>
</evidence>
<evidence type="ECO:0000313" key="10">
    <source>
        <dbReference type="EMBL" id="PWB76456.1"/>
    </source>
</evidence>
<sequence length="404" mass="45091">MPSQYKYQAVTESGFVRTGIVNAQTSQQVEDFLAAQSLMPVKITPVRRARSGSLLAMFQGNDFERLISFTNQMATLHRSGIPLLRALTLIRIPSPGDRFNYVIEQIRSAVQSGKLLSEAMAQHPDLFNSVYVAGVMAGEESGKLEQTLDELSAMLEQEMEISRHLKTATRYPLIVVGVIILAITVVMTFVIPKFVAFYGAFNADLPLATRILIGASEAVVRFWPVALGGLIAFVLGARYFLSRPRGREWFDRQLLRLPVLGDLIIKSNVARFSLIFRILFRSGVPLVKSIDLLASTVKNAAIVAEVRRMQDLFRKGQDLSARIGQFVYFPEMALQLMAVGLESGSLDKMLEEVGLHYSREVQYRARHLTSILEPLLTLVLGAFVLLLALAIFLPMWNLIKVFRG</sequence>
<organism evidence="10 11">
    <name type="scientific">candidate division GN15 bacterium</name>
    <dbReference type="NCBI Taxonomy" id="2072418"/>
    <lineage>
        <taxon>Bacteria</taxon>
        <taxon>candidate division GN15</taxon>
    </lineage>
</organism>
<name>A0A855XDG3_9BACT</name>
<dbReference type="GO" id="GO:0015628">
    <property type="term" value="P:protein secretion by the type II secretion system"/>
    <property type="evidence" value="ECO:0007669"/>
    <property type="project" value="TreeGrafter"/>
</dbReference>
<evidence type="ECO:0000256" key="2">
    <source>
        <dbReference type="ARBA" id="ARBA00005745"/>
    </source>
</evidence>